<dbReference type="PANTHER" id="PTHR11141">
    <property type="entry name" value="PROTEIN TRANSPORT PROTEIN SEC23"/>
    <property type="match status" value="1"/>
</dbReference>
<dbReference type="GO" id="GO:0005096">
    <property type="term" value="F:GTPase activator activity"/>
    <property type="evidence" value="ECO:0007669"/>
    <property type="project" value="TreeGrafter"/>
</dbReference>
<dbReference type="GO" id="GO:0030127">
    <property type="term" value="C:COPII vesicle coat"/>
    <property type="evidence" value="ECO:0007669"/>
    <property type="project" value="InterPro"/>
</dbReference>
<reference evidence="3 4" key="1">
    <citation type="journal article" date="2024" name="Science">
        <title>Giant polyketide synthase enzymes in the biosynthesis of giant marine polyether toxins.</title>
        <authorList>
            <person name="Fallon T.R."/>
            <person name="Shende V.V."/>
            <person name="Wierzbicki I.H."/>
            <person name="Pendleton A.L."/>
            <person name="Watervoot N.F."/>
            <person name="Auber R.P."/>
            <person name="Gonzalez D.J."/>
            <person name="Wisecaver J.H."/>
            <person name="Moore B.S."/>
        </authorList>
    </citation>
    <scope>NUCLEOTIDE SEQUENCE [LARGE SCALE GENOMIC DNA]</scope>
    <source>
        <strain evidence="3 4">12B1</strain>
    </source>
</reference>
<keyword evidence="1" id="KW-0813">Transport</keyword>
<dbReference type="GO" id="GO:0006886">
    <property type="term" value="P:intracellular protein transport"/>
    <property type="evidence" value="ECO:0007669"/>
    <property type="project" value="InterPro"/>
</dbReference>
<feature type="region of interest" description="Disordered" evidence="2">
    <location>
        <begin position="1"/>
        <end position="21"/>
    </location>
</feature>
<proteinExistence type="inferred from homology"/>
<dbReference type="SUPFAM" id="SSF53300">
    <property type="entry name" value="vWA-like"/>
    <property type="match status" value="1"/>
</dbReference>
<gene>
    <name evidence="3" type="ORF">AB1Y20_002011</name>
</gene>
<evidence type="ECO:0000256" key="1">
    <source>
        <dbReference type="RuleBase" id="RU365030"/>
    </source>
</evidence>
<comment type="function">
    <text evidence="1">Component of the coat protein complex II (COPII) which promotes the formation of transport vesicles from the endoplasmic reticulum (ER). The coat has two main functions, the physical deformation of the endoplasmic reticulum membrane into vesicles and the selection of cargo molecules.</text>
</comment>
<dbReference type="InterPro" id="IPR036465">
    <property type="entry name" value="vWFA_dom_sf"/>
</dbReference>
<keyword evidence="1" id="KW-0256">Endoplasmic reticulum</keyword>
<keyword evidence="1" id="KW-0472">Membrane</keyword>
<keyword evidence="1" id="KW-0963">Cytoplasm</keyword>
<dbReference type="GO" id="GO:0008270">
    <property type="term" value="F:zinc ion binding"/>
    <property type="evidence" value="ECO:0007669"/>
    <property type="project" value="InterPro"/>
</dbReference>
<evidence type="ECO:0000313" key="3">
    <source>
        <dbReference type="EMBL" id="KAL1515383.1"/>
    </source>
</evidence>
<evidence type="ECO:0000313" key="4">
    <source>
        <dbReference type="Proteomes" id="UP001515480"/>
    </source>
</evidence>
<accession>A0AB34J7M7</accession>
<protein>
    <recommendedName>
        <fullName evidence="1">Protein transport protein SEC23</fullName>
    </recommendedName>
</protein>
<keyword evidence="1" id="KW-0931">ER-Golgi transport</keyword>
<comment type="similarity">
    <text evidence="1">Belongs to the SEC23/SEC24 family. SEC23 subfamily.</text>
</comment>
<keyword evidence="1" id="KW-0968">Cytoplasmic vesicle</keyword>
<dbReference type="Proteomes" id="UP001515480">
    <property type="component" value="Unassembled WGS sequence"/>
</dbReference>
<dbReference type="InterPro" id="IPR029006">
    <property type="entry name" value="ADF-H/Gelsolin-like_dom_sf"/>
</dbReference>
<dbReference type="Gene3D" id="3.40.50.410">
    <property type="entry name" value="von Willebrand factor, type A domain"/>
    <property type="match status" value="1"/>
</dbReference>
<dbReference type="GO" id="GO:0070971">
    <property type="term" value="C:endoplasmic reticulum exit site"/>
    <property type="evidence" value="ECO:0007669"/>
    <property type="project" value="TreeGrafter"/>
</dbReference>
<keyword evidence="1" id="KW-0862">Zinc</keyword>
<dbReference type="InterPro" id="IPR036180">
    <property type="entry name" value="Gelsolin-like_dom_sf"/>
</dbReference>
<dbReference type="Gene3D" id="1.20.120.730">
    <property type="entry name" value="Sec23/Sec24 helical domain"/>
    <property type="match status" value="1"/>
</dbReference>
<dbReference type="Gene3D" id="2.30.30.380">
    <property type="entry name" value="Zn-finger domain of Sec23/24"/>
    <property type="match status" value="1"/>
</dbReference>
<comment type="subcellular location">
    <subcellularLocation>
        <location evidence="1">Cytoplasmic vesicle</location>
        <location evidence="1">COPII-coated vesicle membrane</location>
        <topology evidence="1">Peripheral membrane protein</topology>
        <orientation evidence="1">Cytoplasmic side</orientation>
    </subcellularLocation>
    <subcellularLocation>
        <location evidence="1">Endoplasmic reticulum membrane</location>
        <topology evidence="1">Peripheral membrane protein</topology>
        <orientation evidence="1">Cytoplasmic side</orientation>
    </subcellularLocation>
</comment>
<dbReference type="EMBL" id="JBGBPQ010000011">
    <property type="protein sequence ID" value="KAL1515383.1"/>
    <property type="molecule type" value="Genomic_DNA"/>
</dbReference>
<dbReference type="GO" id="GO:0090110">
    <property type="term" value="P:COPII-coated vesicle cargo loading"/>
    <property type="evidence" value="ECO:0007669"/>
    <property type="project" value="TreeGrafter"/>
</dbReference>
<feature type="compositionally biased region" description="Low complexity" evidence="2">
    <location>
        <begin position="12"/>
        <end position="21"/>
    </location>
</feature>
<dbReference type="InterPro" id="IPR037364">
    <property type="entry name" value="Sec23"/>
</dbReference>
<keyword evidence="1" id="KW-0479">Metal-binding</keyword>
<dbReference type="SUPFAM" id="SSF81995">
    <property type="entry name" value="beta-sandwich domain of Sec23/24"/>
    <property type="match status" value="1"/>
</dbReference>
<dbReference type="Gene3D" id="3.40.20.10">
    <property type="entry name" value="Severin"/>
    <property type="match status" value="1"/>
</dbReference>
<dbReference type="GO" id="GO:0005789">
    <property type="term" value="C:endoplasmic reticulum membrane"/>
    <property type="evidence" value="ECO:0007669"/>
    <property type="project" value="UniProtKB-SubCell"/>
</dbReference>
<dbReference type="Gene3D" id="2.60.40.1670">
    <property type="entry name" value="beta-sandwich domain of Sec23/24"/>
    <property type="match status" value="1"/>
</dbReference>
<keyword evidence="1" id="KW-0653">Protein transport</keyword>
<organism evidence="3 4">
    <name type="scientific">Prymnesium parvum</name>
    <name type="common">Toxic golden alga</name>
    <dbReference type="NCBI Taxonomy" id="97485"/>
    <lineage>
        <taxon>Eukaryota</taxon>
        <taxon>Haptista</taxon>
        <taxon>Haptophyta</taxon>
        <taxon>Prymnesiophyceae</taxon>
        <taxon>Prymnesiales</taxon>
        <taxon>Prymnesiaceae</taxon>
        <taxon>Prymnesium</taxon>
    </lineage>
</organism>
<comment type="caution">
    <text evidence="3">The sequence shown here is derived from an EMBL/GenBank/DDBJ whole genome shotgun (WGS) entry which is preliminary data.</text>
</comment>
<dbReference type="AlphaFoldDB" id="A0AB34J7M7"/>
<keyword evidence="4" id="KW-1185">Reference proteome</keyword>
<name>A0AB34J7M7_PRYPA</name>
<dbReference type="SUPFAM" id="SSF82919">
    <property type="entry name" value="Zn-finger domain of Sec23/24"/>
    <property type="match status" value="1"/>
</dbReference>
<dbReference type="PANTHER" id="PTHR11141:SF6">
    <property type="entry name" value="PROTEIN TRANSPORT PROTEIN SEC23 A"/>
    <property type="match status" value="1"/>
</dbReference>
<evidence type="ECO:0000256" key="2">
    <source>
        <dbReference type="SAM" id="MobiDB-lite"/>
    </source>
</evidence>
<dbReference type="SUPFAM" id="SSF82754">
    <property type="entry name" value="C-terminal, gelsolin-like domain of Sec23/24"/>
    <property type="match status" value="1"/>
</dbReference>
<feature type="compositionally biased region" description="Polar residues" evidence="2">
    <location>
        <begin position="1"/>
        <end position="11"/>
    </location>
</feature>
<sequence>MAATLPTSDQRSAVSPVDDSDPSALLFTSALLPANAQLSANESGLPLGVHIAPLAHTLEPQYREALRCEAKSCLAYANKFCALEENSWRCVLCGRSNRFGAGLTRDALRQQAEFTSEAVEYSLPSLGMLPPRLVVFAVDDNLSKEALRDLQQAVRTILPQLPAETYLGLLTFGRAVGVYMLAECDGAEAVMFDAEPLPEEEAASLRSQTSHFVGPKYATADHLLTCLSALEPPPPLPAALATYRTACSLPVETHRCMGSALEIARQIALGLSIQTPAHVDVIVTLCGPNNKGLGALPDATSRGAERERQAACAALRSLGLRLCRANVAAHVQCVGSHAFDAGVLRGMLLPCGGSLLLEREPDSPAVGGALSSAARLTANLTSILCRSPHASIGAGGGAGGALSIRCTRGLLAAAVVGAAAPYDDADGDDAEHGVCFVGTLHHRTRLSVALELEGAVEARDGHAVVQVALRYASEYGERRLRTLTARVPLTDSEAELLASVRVAAATDLLAKQLLLQASKRALQPDTVSQSVQRQLELGIDETAAALVQSYGSAVEKVTPGWLWNTRVTVGYDVNEKLYGLLAGLYRLRRSGVTRPLGDSDAAEVLRLLLLTAPLEATSLLIAPRLLGVDETTGRTLRSVPAVDLALTREAVLLLDAHTDLFVWRASSVEENDGRCSELERQARAAALSRFPAANVLTFSEATSAERWLLCRLEPSRRDPPDIQAAIMPELSTILDDTRQKIMERLGHTDDLSLWEWGKSCGVLTVLP</sequence>
<dbReference type="InterPro" id="IPR036174">
    <property type="entry name" value="Znf_Sec23_Sec24_sf"/>
</dbReference>